<dbReference type="EMBL" id="JWZX01001972">
    <property type="protein sequence ID" value="KOO31628.1"/>
    <property type="molecule type" value="Genomic_DNA"/>
</dbReference>
<evidence type="ECO:0000259" key="3">
    <source>
        <dbReference type="Pfam" id="PF05347"/>
    </source>
</evidence>
<reference evidence="5" key="1">
    <citation type="journal article" date="2015" name="PLoS Genet.">
        <title>Genome Sequence and Transcriptome Analyses of Chrysochromulina tobin: Metabolic Tools for Enhanced Algal Fitness in the Prominent Order Prymnesiales (Haptophyceae).</title>
        <authorList>
            <person name="Hovde B.T."/>
            <person name="Deodato C.R."/>
            <person name="Hunsperger H.M."/>
            <person name="Ryken S.A."/>
            <person name="Yost W."/>
            <person name="Jha R.K."/>
            <person name="Patterson J."/>
            <person name="Monnat R.J. Jr."/>
            <person name="Barlow S.B."/>
            <person name="Starkenburg S.R."/>
            <person name="Cattolico R.A."/>
        </authorList>
    </citation>
    <scope>NUCLEOTIDE SEQUENCE</scope>
    <source>
        <strain evidence="5">CCMP291</strain>
    </source>
</reference>
<comment type="caution">
    <text evidence="4">The sequence shown here is derived from an EMBL/GenBank/DDBJ whole genome shotgun (WGS) entry which is preliminary data.</text>
</comment>
<name>A0A0M0JZS2_9EUKA</name>
<dbReference type="Pfam" id="PF05347">
    <property type="entry name" value="Complex1_LYR"/>
    <property type="match status" value="1"/>
</dbReference>
<dbReference type="OrthoDB" id="275715at2759"/>
<keyword evidence="2" id="KW-1133">Transmembrane helix</keyword>
<gene>
    <name evidence="4" type="ORF">Ctob_010627</name>
</gene>
<dbReference type="Proteomes" id="UP000037460">
    <property type="component" value="Unassembled WGS sequence"/>
</dbReference>
<keyword evidence="2" id="KW-0472">Membrane</keyword>
<sequence>MAASSTTSPAEATSAESTWGSGFGGMSVVAAAFAALSVPAVLSGRASVAKQSLGHRLEVLMLYKRILRTCQSWPSVKKAEVAASIRDEFRTNASESFVESVVTGARWRGASMQWPGSALGSIGSRLREQAAELREQAAAAASLAAENAKGLREDAIEKAKSLREDAAEVAKVAALQASRLSEGVESARHLVQDARASVGQILDDNDKVEDLLRSKNQRILDLEREWRARSEELETLKQRTVVKFKAMSAEKAALEERLRGAATR</sequence>
<evidence type="ECO:0000313" key="5">
    <source>
        <dbReference type="Proteomes" id="UP000037460"/>
    </source>
</evidence>
<dbReference type="InterPro" id="IPR008011">
    <property type="entry name" value="Complex1_LYR_dom"/>
</dbReference>
<evidence type="ECO:0000256" key="1">
    <source>
        <dbReference type="SAM" id="Coils"/>
    </source>
</evidence>
<organism evidence="4 5">
    <name type="scientific">Chrysochromulina tobinii</name>
    <dbReference type="NCBI Taxonomy" id="1460289"/>
    <lineage>
        <taxon>Eukaryota</taxon>
        <taxon>Haptista</taxon>
        <taxon>Haptophyta</taxon>
        <taxon>Prymnesiophyceae</taxon>
        <taxon>Prymnesiales</taxon>
        <taxon>Chrysochromulinaceae</taxon>
        <taxon>Chrysochromulina</taxon>
    </lineage>
</organism>
<evidence type="ECO:0000256" key="2">
    <source>
        <dbReference type="SAM" id="Phobius"/>
    </source>
</evidence>
<dbReference type="AlphaFoldDB" id="A0A0M0JZS2"/>
<evidence type="ECO:0000313" key="4">
    <source>
        <dbReference type="EMBL" id="KOO31628.1"/>
    </source>
</evidence>
<keyword evidence="1" id="KW-0175">Coiled coil</keyword>
<protein>
    <recommendedName>
        <fullName evidence="3">Complex 1 LYR protein domain-containing protein</fullName>
    </recommendedName>
</protein>
<feature type="transmembrane region" description="Helical" evidence="2">
    <location>
        <begin position="23"/>
        <end position="42"/>
    </location>
</feature>
<feature type="domain" description="Complex 1 LYR protein" evidence="3">
    <location>
        <begin position="58"/>
        <end position="95"/>
    </location>
</feature>
<accession>A0A0M0JZS2</accession>
<keyword evidence="2" id="KW-0812">Transmembrane</keyword>
<feature type="coiled-coil region" evidence="1">
    <location>
        <begin position="205"/>
        <end position="239"/>
    </location>
</feature>
<proteinExistence type="predicted"/>
<keyword evidence="5" id="KW-1185">Reference proteome</keyword>